<organism evidence="1 2">
    <name type="scientific">Chungangia koreensis</name>
    <dbReference type="NCBI Taxonomy" id="752657"/>
    <lineage>
        <taxon>Bacteria</taxon>
        <taxon>Bacillati</taxon>
        <taxon>Bacillota</taxon>
        <taxon>Bacilli</taxon>
        <taxon>Lactobacillales</taxon>
        <taxon>Chungangia</taxon>
    </lineage>
</organism>
<name>A0ABV8X3I2_9LACT</name>
<dbReference type="RefSeq" id="WP_378153223.1">
    <property type="nucleotide sequence ID" value="NZ_JBHSEC010000006.1"/>
</dbReference>
<comment type="caution">
    <text evidence="1">The sequence shown here is derived from an EMBL/GenBank/DDBJ whole genome shotgun (WGS) entry which is preliminary data.</text>
</comment>
<keyword evidence="2" id="KW-1185">Reference proteome</keyword>
<dbReference type="Proteomes" id="UP001595817">
    <property type="component" value="Unassembled WGS sequence"/>
</dbReference>
<evidence type="ECO:0000313" key="2">
    <source>
        <dbReference type="Proteomes" id="UP001595817"/>
    </source>
</evidence>
<evidence type="ECO:0000313" key="1">
    <source>
        <dbReference type="EMBL" id="MFC4409933.1"/>
    </source>
</evidence>
<gene>
    <name evidence="1" type="ORF">ACFOZY_05710</name>
</gene>
<protein>
    <submittedName>
        <fullName evidence="1">Uncharacterized protein</fullName>
    </submittedName>
</protein>
<proteinExistence type="predicted"/>
<accession>A0ABV8X3I2</accession>
<reference evidence="2" key="1">
    <citation type="journal article" date="2019" name="Int. J. Syst. Evol. Microbiol.">
        <title>The Global Catalogue of Microorganisms (GCM) 10K type strain sequencing project: providing services to taxonomists for standard genome sequencing and annotation.</title>
        <authorList>
            <consortium name="The Broad Institute Genomics Platform"/>
            <consortium name="The Broad Institute Genome Sequencing Center for Infectious Disease"/>
            <person name="Wu L."/>
            <person name="Ma J."/>
        </authorList>
    </citation>
    <scope>NUCLEOTIDE SEQUENCE [LARGE SCALE GENOMIC DNA]</scope>
    <source>
        <strain evidence="2">CCUG 59778</strain>
    </source>
</reference>
<sequence length="123" mass="14101">MDIAEIIDKINHSIDEVDFVTARKLIENNFELISKKRQLLNRNARELFEILKNNLNAGIKTLSRSEMTTIYAINSYATNFDINGLKLSVKNNLDLLMRQDITHYLNQDAKAILTGMKMISGEN</sequence>
<dbReference type="EMBL" id="JBHSEC010000006">
    <property type="protein sequence ID" value="MFC4409933.1"/>
    <property type="molecule type" value="Genomic_DNA"/>
</dbReference>